<dbReference type="AlphaFoldDB" id="A0A7C3J6Z4"/>
<organism evidence="11">
    <name type="scientific">candidate division WOR-3 bacterium</name>
    <dbReference type="NCBI Taxonomy" id="2052148"/>
    <lineage>
        <taxon>Bacteria</taxon>
        <taxon>Bacteria division WOR-3</taxon>
    </lineage>
</organism>
<keyword evidence="5" id="KW-0819">tRNA processing</keyword>
<dbReference type="FunFam" id="3.50.50.60:FF:000002">
    <property type="entry name" value="tRNA uridine 5-carboxymethylaminomethyl modification enzyme MnmG"/>
    <property type="match status" value="1"/>
</dbReference>
<evidence type="ECO:0000256" key="7">
    <source>
        <dbReference type="ARBA" id="ARBA00023027"/>
    </source>
</evidence>
<keyword evidence="4" id="KW-0285">Flavoprotein</keyword>
<protein>
    <recommendedName>
        <fullName evidence="3">tRNA uridine 5-carboxymethylaminomethyl modification enzyme MnmG</fullName>
    </recommendedName>
    <alternativeName>
        <fullName evidence="9">Glucose-inhibited division protein A</fullName>
    </alternativeName>
</protein>
<evidence type="ECO:0000256" key="8">
    <source>
        <dbReference type="ARBA" id="ARBA00025948"/>
    </source>
</evidence>
<dbReference type="Pfam" id="PF01134">
    <property type="entry name" value="GIDA"/>
    <property type="match status" value="1"/>
</dbReference>
<comment type="similarity">
    <text evidence="2">Belongs to the MnmG family.</text>
</comment>
<evidence type="ECO:0000259" key="10">
    <source>
        <dbReference type="Pfam" id="PF01134"/>
    </source>
</evidence>
<evidence type="ECO:0000256" key="4">
    <source>
        <dbReference type="ARBA" id="ARBA00022630"/>
    </source>
</evidence>
<dbReference type="NCBIfam" id="TIGR00136">
    <property type="entry name" value="mnmG_gidA"/>
    <property type="match status" value="1"/>
</dbReference>
<dbReference type="EMBL" id="DSTT01000006">
    <property type="protein sequence ID" value="HFK24348.1"/>
    <property type="molecule type" value="Genomic_DNA"/>
</dbReference>
<keyword evidence="7" id="KW-0520">NAD</keyword>
<dbReference type="SUPFAM" id="SSF51905">
    <property type="entry name" value="FAD/NAD(P)-binding domain"/>
    <property type="match status" value="1"/>
</dbReference>
<evidence type="ECO:0000256" key="2">
    <source>
        <dbReference type="ARBA" id="ARBA00007653"/>
    </source>
</evidence>
<dbReference type="InterPro" id="IPR040131">
    <property type="entry name" value="MnmG_N"/>
</dbReference>
<sequence length="593" mass="67174">MSQYDIVIVGGGHAGIEAATISSLLNLKVLLVTFAKDKIGFPSCNPSIGGIGKSHLVYELDVLSGSMPILADRSGIHFKLLNSSKGPAVWSLRAQIDSSTYPENGLQILNGFKNLTIVEDEVTDILLQNERVVGVKLEKGQNIQTNYVVICSGTFLGGKIFIGKEEIKGGRYSEKNSEKLSNSLKSIGIKLIRLKTGTSPRLKKSSIDFSKMEEQKGEKDIGTFSVLTDKVENRISCYITRTNERTHKTIRDNLHLSALYSGNIEGKGPRYCPSLEDKVVKFSERNSHTIFIEPMGVDNEIVYVNGASSSLPVDVQYEYIRSIKGLENSIFIQPGYAIEYDALKSKQIKPTLEHKNIKGLYFAGQINGTSGYEEAAAQGYVAGLNASLSFLKREEIIFDRFNSYIGVLIDDIIKKDLTEPYRLFTSRSENRLYLRQDNSFIRLKEIAEKINIDDKRRKLYKKLFEESEELKKFIYKDSDNFILKSEYEFLKDPSYPFENFKNLLPQFSTKALLFVYSENKYKGYIEKYKRITKIVLENGERFIKDKKRLLSSPIISKEAKEIISKTEVEKVKDLYGLIDPSDIENIIVILKKI</sequence>
<reference evidence="11" key="1">
    <citation type="journal article" date="2020" name="mSystems">
        <title>Genome- and Community-Level Interaction Insights into Carbon Utilization and Element Cycling Functions of Hydrothermarchaeota in Hydrothermal Sediment.</title>
        <authorList>
            <person name="Zhou Z."/>
            <person name="Liu Y."/>
            <person name="Xu W."/>
            <person name="Pan J."/>
            <person name="Luo Z.H."/>
            <person name="Li M."/>
        </authorList>
    </citation>
    <scope>NUCLEOTIDE SEQUENCE [LARGE SCALE GENOMIC DNA]</scope>
    <source>
        <strain evidence="11">SpSt-464</strain>
    </source>
</reference>
<dbReference type="GO" id="GO:0002098">
    <property type="term" value="P:tRNA wobble uridine modification"/>
    <property type="evidence" value="ECO:0007669"/>
    <property type="project" value="InterPro"/>
</dbReference>
<accession>A0A7C3J6Z4</accession>
<name>A0A7C3J6Z4_UNCW3</name>
<evidence type="ECO:0000256" key="1">
    <source>
        <dbReference type="ARBA" id="ARBA00001974"/>
    </source>
</evidence>
<comment type="subunit">
    <text evidence="8">Homodimer. Heterotetramer of two MnmE and two MnmG subunits.</text>
</comment>
<dbReference type="InterPro" id="IPR020595">
    <property type="entry name" value="MnmG-rel_CS"/>
</dbReference>
<dbReference type="InterPro" id="IPR036188">
    <property type="entry name" value="FAD/NAD-bd_sf"/>
</dbReference>
<dbReference type="PANTHER" id="PTHR11806">
    <property type="entry name" value="GLUCOSE INHIBITED DIVISION PROTEIN A"/>
    <property type="match status" value="1"/>
</dbReference>
<dbReference type="PANTHER" id="PTHR11806:SF0">
    <property type="entry name" value="PROTEIN MTO1 HOMOLOG, MITOCHONDRIAL"/>
    <property type="match status" value="1"/>
</dbReference>
<evidence type="ECO:0000313" key="11">
    <source>
        <dbReference type="EMBL" id="HFK24348.1"/>
    </source>
</evidence>
<dbReference type="Gene3D" id="3.50.50.60">
    <property type="entry name" value="FAD/NAD(P)-binding domain"/>
    <property type="match status" value="2"/>
</dbReference>
<dbReference type="GO" id="GO:0005737">
    <property type="term" value="C:cytoplasm"/>
    <property type="evidence" value="ECO:0007669"/>
    <property type="project" value="UniProtKB-ARBA"/>
</dbReference>
<proteinExistence type="inferred from homology"/>
<gene>
    <name evidence="11" type="primary">mnmG</name>
    <name evidence="11" type="ORF">ENS15_06865</name>
</gene>
<comment type="cofactor">
    <cofactor evidence="1">
        <name>FAD</name>
        <dbReference type="ChEBI" id="CHEBI:57692"/>
    </cofactor>
</comment>
<feature type="domain" description="MnmG N-terminal" evidence="10">
    <location>
        <begin position="5"/>
        <end position="393"/>
    </location>
</feature>
<dbReference type="GO" id="GO:0030488">
    <property type="term" value="P:tRNA methylation"/>
    <property type="evidence" value="ECO:0007669"/>
    <property type="project" value="TreeGrafter"/>
</dbReference>
<comment type="caution">
    <text evidence="11">The sequence shown here is derived from an EMBL/GenBank/DDBJ whole genome shotgun (WGS) entry which is preliminary data.</text>
</comment>
<dbReference type="InterPro" id="IPR002218">
    <property type="entry name" value="MnmG-rel"/>
</dbReference>
<dbReference type="GO" id="GO:0050660">
    <property type="term" value="F:flavin adenine dinucleotide binding"/>
    <property type="evidence" value="ECO:0007669"/>
    <property type="project" value="InterPro"/>
</dbReference>
<dbReference type="PROSITE" id="PS01280">
    <property type="entry name" value="GIDA_1"/>
    <property type="match status" value="1"/>
</dbReference>
<evidence type="ECO:0000256" key="5">
    <source>
        <dbReference type="ARBA" id="ARBA00022694"/>
    </source>
</evidence>
<keyword evidence="6" id="KW-0274">FAD</keyword>
<evidence type="ECO:0000256" key="3">
    <source>
        <dbReference type="ARBA" id="ARBA00020461"/>
    </source>
</evidence>
<evidence type="ECO:0000256" key="9">
    <source>
        <dbReference type="ARBA" id="ARBA00031800"/>
    </source>
</evidence>
<evidence type="ECO:0000256" key="6">
    <source>
        <dbReference type="ARBA" id="ARBA00022827"/>
    </source>
</evidence>
<dbReference type="InterPro" id="IPR004416">
    <property type="entry name" value="MnmG"/>
</dbReference>